<name>A0A6J4KRE0_9BACT</name>
<proteinExistence type="predicted"/>
<dbReference type="EMBL" id="CADCTW010000074">
    <property type="protein sequence ID" value="CAA9312190.1"/>
    <property type="molecule type" value="Genomic_DNA"/>
</dbReference>
<gene>
    <name evidence="1" type="ORF">AVDCRST_MAG68-1429</name>
</gene>
<evidence type="ECO:0000313" key="1">
    <source>
        <dbReference type="EMBL" id="CAA9312190.1"/>
    </source>
</evidence>
<accession>A0A6J4KRE0</accession>
<protein>
    <submittedName>
        <fullName evidence="1">Uncharacterized protein</fullName>
    </submittedName>
</protein>
<organism evidence="1">
    <name type="scientific">uncultured Gemmatimonadota bacterium</name>
    <dbReference type="NCBI Taxonomy" id="203437"/>
    <lineage>
        <taxon>Bacteria</taxon>
        <taxon>Pseudomonadati</taxon>
        <taxon>Gemmatimonadota</taxon>
        <taxon>environmental samples</taxon>
    </lineage>
</organism>
<sequence length="212" mass="23422">MGQLGRALATGDGGKTIIGFFPRHSPLEIVRAPLSGSGPVLRRVLRPDSVRAHLEGTEIMCAFGGAMGGVAEWGYMGGGRFATRGRHVDAIRLLEWTRERGSWVVLRITERYHVFPRVLGTEIGEISRDTTTYADLPEERRYGAATEWYRTHQPVIIAGRRLTRHGPPRRLGRDELDPVGTLGAVPFFAEKGTAHAPDVVYALVGSDEYQPY</sequence>
<reference evidence="1" key="1">
    <citation type="submission" date="2020-02" db="EMBL/GenBank/DDBJ databases">
        <authorList>
            <person name="Meier V. D."/>
        </authorList>
    </citation>
    <scope>NUCLEOTIDE SEQUENCE</scope>
    <source>
        <strain evidence="1">AVDCRST_MAG68</strain>
    </source>
</reference>
<dbReference type="AlphaFoldDB" id="A0A6J4KRE0"/>